<accession>A0AAW1TEW8</accession>
<feature type="region of interest" description="Disordered" evidence="1">
    <location>
        <begin position="51"/>
        <end position="94"/>
    </location>
</feature>
<sequence>MPSPHTPKAPQTGAVTASAATVYLNSPSKVVNWLKDAPENIRAIVAEEVKAAQPSPAKKQTRAKQPSGNFLDRNRGTQTLNAFANAPSQKGLPT</sequence>
<organism evidence="2 3">
    <name type="scientific">Apatococcus fuscideae</name>
    <dbReference type="NCBI Taxonomy" id="2026836"/>
    <lineage>
        <taxon>Eukaryota</taxon>
        <taxon>Viridiplantae</taxon>
        <taxon>Chlorophyta</taxon>
        <taxon>core chlorophytes</taxon>
        <taxon>Trebouxiophyceae</taxon>
        <taxon>Chlorellales</taxon>
        <taxon>Chlorellaceae</taxon>
        <taxon>Apatococcus</taxon>
    </lineage>
</organism>
<keyword evidence="3" id="KW-1185">Reference proteome</keyword>
<dbReference type="AlphaFoldDB" id="A0AAW1TEW8"/>
<evidence type="ECO:0000256" key="1">
    <source>
        <dbReference type="SAM" id="MobiDB-lite"/>
    </source>
</evidence>
<gene>
    <name evidence="2" type="ORF">WJX84_007269</name>
</gene>
<dbReference type="EMBL" id="JALJOV010000090">
    <property type="protein sequence ID" value="KAK9867390.1"/>
    <property type="molecule type" value="Genomic_DNA"/>
</dbReference>
<dbReference type="Proteomes" id="UP001485043">
    <property type="component" value="Unassembled WGS sequence"/>
</dbReference>
<name>A0AAW1TEW8_9CHLO</name>
<evidence type="ECO:0000313" key="3">
    <source>
        <dbReference type="Proteomes" id="UP001485043"/>
    </source>
</evidence>
<evidence type="ECO:0000313" key="2">
    <source>
        <dbReference type="EMBL" id="KAK9867390.1"/>
    </source>
</evidence>
<reference evidence="2 3" key="1">
    <citation type="journal article" date="2024" name="Nat. Commun.">
        <title>Phylogenomics reveals the evolutionary origins of lichenization in chlorophyte algae.</title>
        <authorList>
            <person name="Puginier C."/>
            <person name="Libourel C."/>
            <person name="Otte J."/>
            <person name="Skaloud P."/>
            <person name="Haon M."/>
            <person name="Grisel S."/>
            <person name="Petersen M."/>
            <person name="Berrin J.G."/>
            <person name="Delaux P.M."/>
            <person name="Dal Grande F."/>
            <person name="Keller J."/>
        </authorList>
    </citation>
    <scope>NUCLEOTIDE SEQUENCE [LARGE SCALE GENOMIC DNA]</scope>
    <source>
        <strain evidence="2 3">SAG 2523</strain>
    </source>
</reference>
<protein>
    <submittedName>
        <fullName evidence="2">Uncharacterized protein</fullName>
    </submittedName>
</protein>
<proteinExistence type="predicted"/>
<comment type="caution">
    <text evidence="2">The sequence shown here is derived from an EMBL/GenBank/DDBJ whole genome shotgun (WGS) entry which is preliminary data.</text>
</comment>
<feature type="compositionally biased region" description="Polar residues" evidence="1">
    <location>
        <begin position="76"/>
        <end position="88"/>
    </location>
</feature>